<proteinExistence type="predicted"/>
<organism evidence="1 2">
    <name type="scientific">Mycena maculata</name>
    <dbReference type="NCBI Taxonomy" id="230809"/>
    <lineage>
        <taxon>Eukaryota</taxon>
        <taxon>Fungi</taxon>
        <taxon>Dikarya</taxon>
        <taxon>Basidiomycota</taxon>
        <taxon>Agaricomycotina</taxon>
        <taxon>Agaricomycetes</taxon>
        <taxon>Agaricomycetidae</taxon>
        <taxon>Agaricales</taxon>
        <taxon>Marasmiineae</taxon>
        <taxon>Mycenaceae</taxon>
        <taxon>Mycena</taxon>
    </lineage>
</organism>
<gene>
    <name evidence="1" type="ORF">DFH07DRAFT_813117</name>
</gene>
<accession>A0AAD7JEI9</accession>
<evidence type="ECO:0000313" key="2">
    <source>
        <dbReference type="Proteomes" id="UP001215280"/>
    </source>
</evidence>
<protein>
    <submittedName>
        <fullName evidence="1">Uncharacterized protein</fullName>
    </submittedName>
</protein>
<evidence type="ECO:0000313" key="1">
    <source>
        <dbReference type="EMBL" id="KAJ7763204.1"/>
    </source>
</evidence>
<comment type="caution">
    <text evidence="1">The sequence shown here is derived from an EMBL/GenBank/DDBJ whole genome shotgun (WGS) entry which is preliminary data.</text>
</comment>
<name>A0AAD7JEI9_9AGAR</name>
<dbReference type="EMBL" id="JARJLG010000041">
    <property type="protein sequence ID" value="KAJ7763204.1"/>
    <property type="molecule type" value="Genomic_DNA"/>
</dbReference>
<reference evidence="1" key="1">
    <citation type="submission" date="2023-03" db="EMBL/GenBank/DDBJ databases">
        <title>Massive genome expansion in bonnet fungi (Mycena s.s.) driven by repeated elements and novel gene families across ecological guilds.</title>
        <authorList>
            <consortium name="Lawrence Berkeley National Laboratory"/>
            <person name="Harder C.B."/>
            <person name="Miyauchi S."/>
            <person name="Viragh M."/>
            <person name="Kuo A."/>
            <person name="Thoen E."/>
            <person name="Andreopoulos B."/>
            <person name="Lu D."/>
            <person name="Skrede I."/>
            <person name="Drula E."/>
            <person name="Henrissat B."/>
            <person name="Morin E."/>
            <person name="Kohler A."/>
            <person name="Barry K."/>
            <person name="LaButti K."/>
            <person name="Morin E."/>
            <person name="Salamov A."/>
            <person name="Lipzen A."/>
            <person name="Mereny Z."/>
            <person name="Hegedus B."/>
            <person name="Baldrian P."/>
            <person name="Stursova M."/>
            <person name="Weitz H."/>
            <person name="Taylor A."/>
            <person name="Grigoriev I.V."/>
            <person name="Nagy L.G."/>
            <person name="Martin F."/>
            <person name="Kauserud H."/>
        </authorList>
    </citation>
    <scope>NUCLEOTIDE SEQUENCE</scope>
    <source>
        <strain evidence="1">CBHHK188m</strain>
    </source>
</reference>
<sequence>MSNEPPELPPELERNIFESAAILDPQCMPMLLRVAQRVKIWIEPLLFGALSTRSETERSMMRHPYPLLCKLLASRPPTFWETHVRHLCFAKRVHDSDILNVLNICRNIDNLAILDAIPTDKFVPFFETMHLRRLSIRLAGMFAGINRQKFSNPLFAHITHLDIRDHILDWGVEGWGTGSELALIPQLTHLSFHEDYIPSSICEGALEHCKALDVLAILWPSHEARLGKQLPFLVLESRDPRCVMLAVADRLDDWEMGARGGEDYWAIADKMVQQRRALGTLFPCTIVADVQNEVKHILERSTLLGNEIRHLSGTAPTAVSPTVPLELAHLRQNLDILLGLIQEMQNISL</sequence>
<dbReference type="Proteomes" id="UP001215280">
    <property type="component" value="Unassembled WGS sequence"/>
</dbReference>
<dbReference type="AlphaFoldDB" id="A0AAD7JEI9"/>
<keyword evidence="2" id="KW-1185">Reference proteome</keyword>